<proteinExistence type="predicted"/>
<dbReference type="AlphaFoldDB" id="X1JFJ6"/>
<keyword evidence="1" id="KW-1133">Transmembrane helix</keyword>
<evidence type="ECO:0000256" key="1">
    <source>
        <dbReference type="SAM" id="Phobius"/>
    </source>
</evidence>
<comment type="caution">
    <text evidence="2">The sequence shown here is derived from an EMBL/GenBank/DDBJ whole genome shotgun (WGS) entry which is preliminary data.</text>
</comment>
<dbReference type="EMBL" id="BARU01044315">
    <property type="protein sequence ID" value="GAH77104.1"/>
    <property type="molecule type" value="Genomic_DNA"/>
</dbReference>
<gene>
    <name evidence="2" type="ORF">S03H2_67628</name>
</gene>
<feature type="transmembrane region" description="Helical" evidence="1">
    <location>
        <begin position="7"/>
        <end position="29"/>
    </location>
</feature>
<evidence type="ECO:0000313" key="2">
    <source>
        <dbReference type="EMBL" id="GAH77104.1"/>
    </source>
</evidence>
<organism evidence="2">
    <name type="scientific">marine sediment metagenome</name>
    <dbReference type="NCBI Taxonomy" id="412755"/>
    <lineage>
        <taxon>unclassified sequences</taxon>
        <taxon>metagenomes</taxon>
        <taxon>ecological metagenomes</taxon>
    </lineage>
</organism>
<keyword evidence="1" id="KW-0472">Membrane</keyword>
<keyword evidence="1" id="KW-0812">Transmembrane</keyword>
<reference evidence="2" key="1">
    <citation type="journal article" date="2014" name="Front. Microbiol.">
        <title>High frequency of phylogenetically diverse reductive dehalogenase-homologous genes in deep subseafloor sedimentary metagenomes.</title>
        <authorList>
            <person name="Kawai M."/>
            <person name="Futagami T."/>
            <person name="Toyoda A."/>
            <person name="Takaki Y."/>
            <person name="Nishi S."/>
            <person name="Hori S."/>
            <person name="Arai W."/>
            <person name="Tsubouchi T."/>
            <person name="Morono Y."/>
            <person name="Uchiyama I."/>
            <person name="Ito T."/>
            <person name="Fujiyama A."/>
            <person name="Inagaki F."/>
            <person name="Takami H."/>
        </authorList>
    </citation>
    <scope>NUCLEOTIDE SEQUENCE</scope>
    <source>
        <strain evidence="2">Expedition CK06-06</strain>
    </source>
</reference>
<accession>X1JFJ6</accession>
<name>X1JFJ6_9ZZZZ</name>
<sequence length="117" mass="13001">MKKELKAILIIGSILIAAAVSLSIILPYFKKQPTTTDQGVVRIYVNSTIADNLSTEIEQYEQDVINQGYSVEVINWSTTNVTLLRNDLINASLQPKGLEGAVLIGDLPAAFMQYYYF</sequence>
<protein>
    <submittedName>
        <fullName evidence="2">Uncharacterized protein</fullName>
    </submittedName>
</protein>
<feature type="non-terminal residue" evidence="2">
    <location>
        <position position="117"/>
    </location>
</feature>